<dbReference type="CDD" id="cd16380">
    <property type="entry name" value="YitT_C"/>
    <property type="match status" value="1"/>
</dbReference>
<dbReference type="STRING" id="872970.SAMN04488134_101677"/>
<evidence type="ECO:0000259" key="7">
    <source>
        <dbReference type="Pfam" id="PF10035"/>
    </source>
</evidence>
<keyword evidence="3 6" id="KW-0812">Transmembrane</keyword>
<dbReference type="GO" id="GO:0005886">
    <property type="term" value="C:plasma membrane"/>
    <property type="evidence" value="ECO:0007669"/>
    <property type="project" value="UniProtKB-SubCell"/>
</dbReference>
<feature type="domain" description="DUF2179" evidence="7">
    <location>
        <begin position="228"/>
        <end position="282"/>
    </location>
</feature>
<dbReference type="Pfam" id="PF02588">
    <property type="entry name" value="YitT_membrane"/>
    <property type="match status" value="1"/>
</dbReference>
<evidence type="ECO:0000256" key="6">
    <source>
        <dbReference type="SAM" id="Phobius"/>
    </source>
</evidence>
<evidence type="ECO:0000256" key="1">
    <source>
        <dbReference type="ARBA" id="ARBA00004651"/>
    </source>
</evidence>
<proteinExistence type="predicted"/>
<keyword evidence="5 6" id="KW-0472">Membrane</keyword>
<evidence type="ECO:0000256" key="5">
    <source>
        <dbReference type="ARBA" id="ARBA00023136"/>
    </source>
</evidence>
<organism evidence="8 9">
    <name type="scientific">Amphibacillus marinus</name>
    <dbReference type="NCBI Taxonomy" id="872970"/>
    <lineage>
        <taxon>Bacteria</taxon>
        <taxon>Bacillati</taxon>
        <taxon>Bacillota</taxon>
        <taxon>Bacilli</taxon>
        <taxon>Bacillales</taxon>
        <taxon>Bacillaceae</taxon>
        <taxon>Amphibacillus</taxon>
    </lineage>
</organism>
<feature type="transmembrane region" description="Helical" evidence="6">
    <location>
        <begin position="65"/>
        <end position="83"/>
    </location>
</feature>
<protein>
    <submittedName>
        <fullName evidence="8">Uncharacterized membrane-anchored protein YitT, contains DUF161 and DUF2179 domains</fullName>
    </submittedName>
</protein>
<feature type="transmembrane region" description="Helical" evidence="6">
    <location>
        <begin position="90"/>
        <end position="108"/>
    </location>
</feature>
<dbReference type="PANTHER" id="PTHR33545">
    <property type="entry name" value="UPF0750 MEMBRANE PROTEIN YITT-RELATED"/>
    <property type="match status" value="1"/>
</dbReference>
<dbReference type="InterPro" id="IPR019264">
    <property type="entry name" value="DUF2179"/>
</dbReference>
<evidence type="ECO:0000256" key="2">
    <source>
        <dbReference type="ARBA" id="ARBA00022475"/>
    </source>
</evidence>
<dbReference type="AlphaFoldDB" id="A0A1H8IQL7"/>
<gene>
    <name evidence="8" type="ORF">SAMN04488134_101677</name>
</gene>
<dbReference type="EMBL" id="FODJ01000001">
    <property type="protein sequence ID" value="SEN70287.1"/>
    <property type="molecule type" value="Genomic_DNA"/>
</dbReference>
<accession>A0A1H8IQL7</accession>
<evidence type="ECO:0000256" key="4">
    <source>
        <dbReference type="ARBA" id="ARBA00022989"/>
    </source>
</evidence>
<feature type="transmembrane region" description="Helical" evidence="6">
    <location>
        <begin position="155"/>
        <end position="176"/>
    </location>
</feature>
<dbReference type="Gene3D" id="3.30.70.120">
    <property type="match status" value="1"/>
</dbReference>
<evidence type="ECO:0000313" key="8">
    <source>
        <dbReference type="EMBL" id="SEN70287.1"/>
    </source>
</evidence>
<feature type="transmembrane region" description="Helical" evidence="6">
    <location>
        <begin position="114"/>
        <end position="134"/>
    </location>
</feature>
<name>A0A1H8IQL7_9BACI</name>
<evidence type="ECO:0000313" key="9">
    <source>
        <dbReference type="Proteomes" id="UP000199300"/>
    </source>
</evidence>
<dbReference type="Proteomes" id="UP000199300">
    <property type="component" value="Unassembled WGS sequence"/>
</dbReference>
<dbReference type="PANTHER" id="PTHR33545:SF9">
    <property type="entry name" value="UPF0750 MEMBRANE PROTEIN YITE"/>
    <property type="match status" value="1"/>
</dbReference>
<reference evidence="8 9" key="1">
    <citation type="submission" date="2016-10" db="EMBL/GenBank/DDBJ databases">
        <authorList>
            <person name="de Groot N.N."/>
        </authorList>
    </citation>
    <scope>NUCLEOTIDE SEQUENCE [LARGE SCALE GENOMIC DNA]</scope>
    <source>
        <strain evidence="8 9">CGMCC 1.10434</strain>
    </source>
</reference>
<dbReference type="PIRSF" id="PIRSF006483">
    <property type="entry name" value="Membrane_protein_YitT"/>
    <property type="match status" value="1"/>
</dbReference>
<keyword evidence="9" id="KW-1185">Reference proteome</keyword>
<keyword evidence="2" id="KW-1003">Cell membrane</keyword>
<evidence type="ECO:0000256" key="3">
    <source>
        <dbReference type="ARBA" id="ARBA00022692"/>
    </source>
</evidence>
<keyword evidence="4 6" id="KW-1133">Transmembrane helix</keyword>
<sequence length="288" mass="31709">MKRRTRRDTMASHWVLFFEYMSVILGTFFIATGFNLFLLPNQIAPGGVAGISTILLHLFGWEPYIVQWAINIPLFMLGTLILGRKFGLKTLVGTIFVPLFVSLTNGISPATSEPLLGAIFGCMACGLGIGIVFRGKGSTGGMDLAAQILHKFTHIPFNLCIPLLDGVIVLTAMLVFSIEQGLYALIGLFVTSRTIDLVQVGFNSSKNIMVITEYVEEVRTALLSEVDRGVTVWHAEGGYTKQVKKMVMCVVNQREFARARQLIKRIDPNAFIVVMNASEVIGEGFKRA</sequence>
<feature type="transmembrane region" description="Helical" evidence="6">
    <location>
        <begin position="12"/>
        <end position="38"/>
    </location>
</feature>
<comment type="subcellular location">
    <subcellularLocation>
        <location evidence="1">Cell membrane</location>
        <topology evidence="1">Multi-pass membrane protein</topology>
    </subcellularLocation>
</comment>
<dbReference type="InterPro" id="IPR015867">
    <property type="entry name" value="N-reg_PII/ATP_PRibTrfase_C"/>
</dbReference>
<dbReference type="InterPro" id="IPR051461">
    <property type="entry name" value="UPF0750_membrane"/>
</dbReference>
<dbReference type="InterPro" id="IPR003740">
    <property type="entry name" value="YitT"/>
</dbReference>
<dbReference type="Pfam" id="PF10035">
    <property type="entry name" value="DUF2179"/>
    <property type="match status" value="1"/>
</dbReference>